<sequence>MSSSKPEKTIKVGGVQLSIWANDTGKGVFHSVTIDKSYKDGDTWKRTKSFKPTDLMKVQLGITEVLKYLYVKDVIVPKTDEPQF</sequence>
<protein>
    <submittedName>
        <fullName evidence="1">Uncharacterized protein</fullName>
    </submittedName>
</protein>
<gene>
    <name evidence="1" type="ORF">LCGC14_0404150</name>
</gene>
<dbReference type="EMBL" id="LAZR01000350">
    <property type="protein sequence ID" value="KKN73106.1"/>
    <property type="molecule type" value="Genomic_DNA"/>
</dbReference>
<evidence type="ECO:0000313" key="1">
    <source>
        <dbReference type="EMBL" id="KKN73106.1"/>
    </source>
</evidence>
<name>A0A0F9VHW3_9ZZZZ</name>
<proteinExistence type="predicted"/>
<organism evidence="1">
    <name type="scientific">marine sediment metagenome</name>
    <dbReference type="NCBI Taxonomy" id="412755"/>
    <lineage>
        <taxon>unclassified sequences</taxon>
        <taxon>metagenomes</taxon>
        <taxon>ecological metagenomes</taxon>
    </lineage>
</organism>
<comment type="caution">
    <text evidence="1">The sequence shown here is derived from an EMBL/GenBank/DDBJ whole genome shotgun (WGS) entry which is preliminary data.</text>
</comment>
<dbReference type="AlphaFoldDB" id="A0A0F9VHW3"/>
<reference evidence="1" key="1">
    <citation type="journal article" date="2015" name="Nature">
        <title>Complex archaea that bridge the gap between prokaryotes and eukaryotes.</title>
        <authorList>
            <person name="Spang A."/>
            <person name="Saw J.H."/>
            <person name="Jorgensen S.L."/>
            <person name="Zaremba-Niedzwiedzka K."/>
            <person name="Martijn J."/>
            <person name="Lind A.E."/>
            <person name="van Eijk R."/>
            <person name="Schleper C."/>
            <person name="Guy L."/>
            <person name="Ettema T.J."/>
        </authorList>
    </citation>
    <scope>NUCLEOTIDE SEQUENCE</scope>
</reference>
<accession>A0A0F9VHW3</accession>